<organism evidence="2">
    <name type="scientific">Vibrio parahaemolyticus</name>
    <dbReference type="NCBI Taxonomy" id="670"/>
    <lineage>
        <taxon>Bacteria</taxon>
        <taxon>Pseudomonadati</taxon>
        <taxon>Pseudomonadota</taxon>
        <taxon>Gammaproteobacteria</taxon>
        <taxon>Vibrionales</taxon>
        <taxon>Vibrionaceae</taxon>
        <taxon>Vibrio</taxon>
    </lineage>
</organism>
<sequence length="68" mass="7929">MTKEVADKCYIALGIAAGDSIYQYFFRTEEPFNFYKPIFMFIVVFLILITLSFGLRLLKRLISAPKRV</sequence>
<geneLocation type="plasmid" evidence="2">
    <name>pVPS62</name>
</geneLocation>
<accession>A0A1P8DQQ6</accession>
<name>A0A1P8DQQ6_VIBPH</name>
<keyword evidence="1" id="KW-1133">Transmembrane helix</keyword>
<keyword evidence="1" id="KW-0472">Membrane</keyword>
<dbReference type="RefSeq" id="WP_077202320.1">
    <property type="nucleotide sequence ID" value="NZ_CP150871.1"/>
</dbReference>
<dbReference type="AlphaFoldDB" id="A0A1P8DQQ6"/>
<proteinExistence type="predicted"/>
<evidence type="ECO:0000313" key="2">
    <source>
        <dbReference type="EMBL" id="APU91457.1"/>
    </source>
</evidence>
<keyword evidence="2" id="KW-0614">Plasmid</keyword>
<feature type="transmembrane region" description="Helical" evidence="1">
    <location>
        <begin position="38"/>
        <end position="58"/>
    </location>
</feature>
<evidence type="ECO:0000256" key="1">
    <source>
        <dbReference type="SAM" id="Phobius"/>
    </source>
</evidence>
<reference evidence="2" key="1">
    <citation type="submission" date="2016-10" db="EMBL/GenBank/DDBJ databases">
        <title>Evolution and Comparative Genomics of Conjugative MDR Plasmids in Vibrio species.</title>
        <authorList>
            <person name="Li R."/>
            <person name="Ye L."/>
            <person name="Wong M.Ho.Yin."/>
            <person name="Zheng Z."/>
            <person name="Chan E.Wai.Chi."/>
            <person name="Chen S."/>
        </authorList>
    </citation>
    <scope>NUCLEOTIDE SEQUENCE</scope>
    <source>
        <plasmid evidence="2">pVPS62</plasmid>
    </source>
</reference>
<keyword evidence="1" id="KW-0812">Transmembrane</keyword>
<protein>
    <submittedName>
        <fullName evidence="2">Uncharacterized protein</fullName>
    </submittedName>
</protein>
<dbReference type="EMBL" id="KX957971">
    <property type="protein sequence ID" value="APU91457.1"/>
    <property type="molecule type" value="Genomic_DNA"/>
</dbReference>
<feature type="transmembrane region" description="Helical" evidence="1">
    <location>
        <begin position="9"/>
        <end position="26"/>
    </location>
</feature>